<feature type="domain" description="HTH marR-type" evidence="4">
    <location>
        <begin position="1"/>
        <end position="135"/>
    </location>
</feature>
<dbReference type="PRINTS" id="PR00598">
    <property type="entry name" value="HTHMARR"/>
</dbReference>
<evidence type="ECO:0000256" key="3">
    <source>
        <dbReference type="ARBA" id="ARBA00023163"/>
    </source>
</evidence>
<dbReference type="GO" id="GO:0006950">
    <property type="term" value="P:response to stress"/>
    <property type="evidence" value="ECO:0007669"/>
    <property type="project" value="TreeGrafter"/>
</dbReference>
<dbReference type="RefSeq" id="WP_111162981.1">
    <property type="nucleotide sequence ID" value="NZ_PCDP01000059.1"/>
</dbReference>
<comment type="caution">
    <text evidence="5">The sequence shown here is derived from an EMBL/GenBank/DDBJ whole genome shotgun (WGS) entry which is preliminary data.</text>
</comment>
<dbReference type="AlphaFoldDB" id="A0A2W4C9J2"/>
<keyword evidence="1" id="KW-0805">Transcription regulation</keyword>
<keyword evidence="6" id="KW-1185">Reference proteome</keyword>
<organism evidence="5 6">
    <name type="scientific">Rhizobium tubonense</name>
    <dbReference type="NCBI Taxonomy" id="484088"/>
    <lineage>
        <taxon>Bacteria</taxon>
        <taxon>Pseudomonadati</taxon>
        <taxon>Pseudomonadota</taxon>
        <taxon>Alphaproteobacteria</taxon>
        <taxon>Hyphomicrobiales</taxon>
        <taxon>Rhizobiaceae</taxon>
        <taxon>Rhizobium/Agrobacterium group</taxon>
        <taxon>Rhizobium</taxon>
    </lineage>
</organism>
<evidence type="ECO:0000259" key="4">
    <source>
        <dbReference type="PROSITE" id="PS50995"/>
    </source>
</evidence>
<dbReference type="InterPro" id="IPR036390">
    <property type="entry name" value="WH_DNA-bd_sf"/>
</dbReference>
<dbReference type="InterPro" id="IPR000835">
    <property type="entry name" value="HTH_MarR-typ"/>
</dbReference>
<name>A0A2W4C9J2_9HYPH</name>
<evidence type="ECO:0000313" key="6">
    <source>
        <dbReference type="Proteomes" id="UP000248925"/>
    </source>
</evidence>
<dbReference type="GO" id="GO:0003677">
    <property type="term" value="F:DNA binding"/>
    <property type="evidence" value="ECO:0007669"/>
    <property type="project" value="UniProtKB-KW"/>
</dbReference>
<keyword evidence="3" id="KW-0804">Transcription</keyword>
<proteinExistence type="predicted"/>
<dbReference type="GO" id="GO:0003700">
    <property type="term" value="F:DNA-binding transcription factor activity"/>
    <property type="evidence" value="ECO:0007669"/>
    <property type="project" value="InterPro"/>
</dbReference>
<protein>
    <submittedName>
        <fullName evidence="5">MarR family transcriptional regulator</fullName>
    </submittedName>
</protein>
<gene>
    <name evidence="5" type="ORF">CPY51_25290</name>
</gene>
<keyword evidence="2" id="KW-0238">DNA-binding</keyword>
<accession>A0A2W4C9J2</accession>
<dbReference type="PANTHER" id="PTHR33164:SF64">
    <property type="entry name" value="TRANSCRIPTIONAL REGULATOR SLYA"/>
    <property type="match status" value="1"/>
</dbReference>
<dbReference type="OrthoDB" id="582199at2"/>
<sequence>MDSLAFLVTDCARLMRAAFERRILTAGLELTAGEARTLIQVAAMNGSRQLDIASRMGLEPMTVSAFLDKLQARGLIERQPDPCDRRAKRIMLSDAAEDMIKAISIEIGAVQREATQGLDHGAQDNVRHALKCFRQNLQKCDTVAVEPEIGTVAERKECGAE</sequence>
<dbReference type="SMART" id="SM00347">
    <property type="entry name" value="HTH_MARR"/>
    <property type="match status" value="1"/>
</dbReference>
<evidence type="ECO:0000313" key="5">
    <source>
        <dbReference type="EMBL" id="PZM09601.1"/>
    </source>
</evidence>
<dbReference type="Pfam" id="PF01047">
    <property type="entry name" value="MarR"/>
    <property type="match status" value="1"/>
</dbReference>
<dbReference type="Gene3D" id="1.10.10.10">
    <property type="entry name" value="Winged helix-like DNA-binding domain superfamily/Winged helix DNA-binding domain"/>
    <property type="match status" value="1"/>
</dbReference>
<evidence type="ECO:0000256" key="2">
    <source>
        <dbReference type="ARBA" id="ARBA00023125"/>
    </source>
</evidence>
<reference evidence="5 6" key="1">
    <citation type="journal article" date="2018" name="Sci. Rep.">
        <title>Rhizobium tumorigenes sp. nov., a novel plant tumorigenic bacterium isolated from cane gall tumors on thornless blackberry.</title>
        <authorList>
            <person name="Kuzmanovi N."/>
            <person name="Smalla K."/>
            <person name="Gronow S."/>
            <person name="PuBawska J."/>
        </authorList>
    </citation>
    <scope>NUCLEOTIDE SEQUENCE [LARGE SCALE GENOMIC DNA]</scope>
    <source>
        <strain evidence="5 6">CCBAU 85046</strain>
    </source>
</reference>
<dbReference type="Proteomes" id="UP000248925">
    <property type="component" value="Unassembled WGS sequence"/>
</dbReference>
<dbReference type="PANTHER" id="PTHR33164">
    <property type="entry name" value="TRANSCRIPTIONAL REGULATOR, MARR FAMILY"/>
    <property type="match status" value="1"/>
</dbReference>
<dbReference type="EMBL" id="PCDP01000059">
    <property type="protein sequence ID" value="PZM09601.1"/>
    <property type="molecule type" value="Genomic_DNA"/>
</dbReference>
<dbReference type="InterPro" id="IPR036388">
    <property type="entry name" value="WH-like_DNA-bd_sf"/>
</dbReference>
<dbReference type="SUPFAM" id="SSF46785">
    <property type="entry name" value="Winged helix' DNA-binding domain"/>
    <property type="match status" value="1"/>
</dbReference>
<dbReference type="PROSITE" id="PS50995">
    <property type="entry name" value="HTH_MARR_2"/>
    <property type="match status" value="1"/>
</dbReference>
<evidence type="ECO:0000256" key="1">
    <source>
        <dbReference type="ARBA" id="ARBA00023015"/>
    </source>
</evidence>
<dbReference type="InterPro" id="IPR039422">
    <property type="entry name" value="MarR/SlyA-like"/>
</dbReference>